<gene>
    <name evidence="1" type="ORF">FHS92_000654</name>
</gene>
<protein>
    <submittedName>
        <fullName evidence="1">Uncharacterized protein</fullName>
    </submittedName>
</protein>
<organism evidence="1 2">
    <name type="scientific">Sphingobium subterraneum</name>
    <dbReference type="NCBI Taxonomy" id="627688"/>
    <lineage>
        <taxon>Bacteria</taxon>
        <taxon>Pseudomonadati</taxon>
        <taxon>Pseudomonadota</taxon>
        <taxon>Alphaproteobacteria</taxon>
        <taxon>Sphingomonadales</taxon>
        <taxon>Sphingomonadaceae</taxon>
        <taxon>Sphingobium</taxon>
    </lineage>
</organism>
<dbReference type="AlphaFoldDB" id="A0A841IWD4"/>
<evidence type="ECO:0000313" key="1">
    <source>
        <dbReference type="EMBL" id="MBB6122947.1"/>
    </source>
</evidence>
<dbReference type="Proteomes" id="UP000552700">
    <property type="component" value="Unassembled WGS sequence"/>
</dbReference>
<keyword evidence="2" id="KW-1185">Reference proteome</keyword>
<name>A0A841IWD4_9SPHN</name>
<accession>A0A841IWD4</accession>
<comment type="caution">
    <text evidence="1">The sequence shown here is derived from an EMBL/GenBank/DDBJ whole genome shotgun (WGS) entry which is preliminary data.</text>
</comment>
<sequence>MQAMRKEGKKAMLFTVRVIGCYRFVARLPYNVVHEL</sequence>
<proteinExistence type="predicted"/>
<dbReference type="EMBL" id="JACIJP010000001">
    <property type="protein sequence ID" value="MBB6122947.1"/>
    <property type="molecule type" value="Genomic_DNA"/>
</dbReference>
<reference evidence="1 2" key="1">
    <citation type="submission" date="2020-08" db="EMBL/GenBank/DDBJ databases">
        <title>Genomic Encyclopedia of Type Strains, Phase IV (KMG-IV): sequencing the most valuable type-strain genomes for metagenomic binning, comparative biology and taxonomic classification.</title>
        <authorList>
            <person name="Goeker M."/>
        </authorList>
    </citation>
    <scope>NUCLEOTIDE SEQUENCE [LARGE SCALE GENOMIC DNA]</scope>
    <source>
        <strain evidence="1 2">DSM 102255</strain>
    </source>
</reference>
<evidence type="ECO:0000313" key="2">
    <source>
        <dbReference type="Proteomes" id="UP000552700"/>
    </source>
</evidence>